<feature type="compositionally biased region" description="Polar residues" evidence="1">
    <location>
        <begin position="222"/>
        <end position="231"/>
    </location>
</feature>
<sequence length="244" mass="28372">MIDEDSLITTPLPLATLPKPSEDVARLLERGQVKFKSGGPRPSQANGYRSTGVIDRQFDAETQFRLNYDFVSRCRWWWSGDVLWVRVRYPKLGLTVTHDVWLRTFPTEISEFWNSDLIKHELDHIRLSTDPRVLGRFRAAVEAEDRLQFPRAEVEELLELKLDNVSRRHLTDDQARQLINSRVKAHFQQTFDLIEIRYRELDRQTAHGAFAVPQTGPLRTWLEQSSQSLTTESDRPASDSPEDE</sequence>
<organism evidence="2 3">
    <name type="scientific">Rhodopirellula halodulae</name>
    <dbReference type="NCBI Taxonomy" id="2894198"/>
    <lineage>
        <taxon>Bacteria</taxon>
        <taxon>Pseudomonadati</taxon>
        <taxon>Planctomycetota</taxon>
        <taxon>Planctomycetia</taxon>
        <taxon>Pirellulales</taxon>
        <taxon>Pirellulaceae</taxon>
        <taxon>Rhodopirellula</taxon>
    </lineage>
</organism>
<dbReference type="Proteomes" id="UP001430306">
    <property type="component" value="Unassembled WGS sequence"/>
</dbReference>
<proteinExistence type="predicted"/>
<evidence type="ECO:0000256" key="1">
    <source>
        <dbReference type="SAM" id="MobiDB-lite"/>
    </source>
</evidence>
<evidence type="ECO:0008006" key="4">
    <source>
        <dbReference type="Google" id="ProtNLM"/>
    </source>
</evidence>
<feature type="region of interest" description="Disordered" evidence="1">
    <location>
        <begin position="221"/>
        <end position="244"/>
    </location>
</feature>
<protein>
    <recommendedName>
        <fullName evidence="4">DUF922 domain-containing protein</fullName>
    </recommendedName>
</protein>
<name>A0ABS8NDD4_9BACT</name>
<evidence type="ECO:0000313" key="2">
    <source>
        <dbReference type="EMBL" id="MCC9641570.1"/>
    </source>
</evidence>
<comment type="caution">
    <text evidence="2">The sequence shown here is derived from an EMBL/GenBank/DDBJ whole genome shotgun (WGS) entry which is preliminary data.</text>
</comment>
<dbReference type="EMBL" id="JAJKFW010000006">
    <property type="protein sequence ID" value="MCC9641570.1"/>
    <property type="molecule type" value="Genomic_DNA"/>
</dbReference>
<gene>
    <name evidence="2" type="ORF">LOC71_04740</name>
</gene>
<keyword evidence="3" id="KW-1185">Reference proteome</keyword>
<evidence type="ECO:0000313" key="3">
    <source>
        <dbReference type="Proteomes" id="UP001430306"/>
    </source>
</evidence>
<reference evidence="2" key="1">
    <citation type="submission" date="2021-11" db="EMBL/GenBank/DDBJ databases">
        <title>Genome sequence.</title>
        <authorList>
            <person name="Sun Q."/>
        </authorList>
    </citation>
    <scope>NUCLEOTIDE SEQUENCE</scope>
    <source>
        <strain evidence="2">JC740</strain>
    </source>
</reference>
<accession>A0ABS8NDD4</accession>